<sequence>MPLHIGSVTADVTVVDGEVPLNDRQLAQVANAVLRLLAAKERDDRRQHEATCIARSAQPSSPVKG</sequence>
<accession>A0ABT4CAF2</accession>
<reference evidence="1" key="1">
    <citation type="submission" date="2022-08" db="EMBL/GenBank/DDBJ databases">
        <title>Genome sequencing of Nocardioides sp. STR2.</title>
        <authorList>
            <person name="So Y."/>
        </authorList>
    </citation>
    <scope>NUCLEOTIDE SEQUENCE</scope>
    <source>
        <strain evidence="1">STR2</strain>
    </source>
</reference>
<dbReference type="EMBL" id="JAPPUX010000002">
    <property type="protein sequence ID" value="MCY4725946.1"/>
    <property type="molecule type" value="Genomic_DNA"/>
</dbReference>
<dbReference type="RefSeq" id="WP_268110765.1">
    <property type="nucleotide sequence ID" value="NZ_JAPPUX010000002.1"/>
</dbReference>
<name>A0ABT4CAF2_9ACTN</name>
<comment type="caution">
    <text evidence="1">The sequence shown here is derived from an EMBL/GenBank/DDBJ whole genome shotgun (WGS) entry which is preliminary data.</text>
</comment>
<evidence type="ECO:0000313" key="1">
    <source>
        <dbReference type="EMBL" id="MCY4725946.1"/>
    </source>
</evidence>
<organism evidence="1 2">
    <name type="scientific">Nocardioides pini</name>
    <dbReference type="NCBI Taxonomy" id="2975053"/>
    <lineage>
        <taxon>Bacteria</taxon>
        <taxon>Bacillati</taxon>
        <taxon>Actinomycetota</taxon>
        <taxon>Actinomycetes</taxon>
        <taxon>Propionibacteriales</taxon>
        <taxon>Nocardioidaceae</taxon>
        <taxon>Nocardioides</taxon>
    </lineage>
</organism>
<protein>
    <submittedName>
        <fullName evidence="1">Uncharacterized protein</fullName>
    </submittedName>
</protein>
<gene>
    <name evidence="1" type="ORF">NYO98_06625</name>
</gene>
<proteinExistence type="predicted"/>
<evidence type="ECO:0000313" key="2">
    <source>
        <dbReference type="Proteomes" id="UP001074726"/>
    </source>
</evidence>
<keyword evidence="2" id="KW-1185">Reference proteome</keyword>
<dbReference type="Proteomes" id="UP001074726">
    <property type="component" value="Unassembled WGS sequence"/>
</dbReference>